<keyword evidence="4" id="KW-0804">Transcription</keyword>
<accession>A0A3S0HTT8</accession>
<dbReference type="Proteomes" id="UP000271705">
    <property type="component" value="Unassembled WGS sequence"/>
</dbReference>
<dbReference type="PROSITE" id="PS00041">
    <property type="entry name" value="HTH_ARAC_FAMILY_1"/>
    <property type="match status" value="1"/>
</dbReference>
<gene>
    <name evidence="6" type="ORF">EKL94_16725</name>
</gene>
<dbReference type="Gene3D" id="1.10.10.60">
    <property type="entry name" value="Homeodomain-like"/>
    <property type="match status" value="2"/>
</dbReference>
<dbReference type="SUPFAM" id="SSF51215">
    <property type="entry name" value="Regulatory protein AraC"/>
    <property type="match status" value="1"/>
</dbReference>
<dbReference type="PROSITE" id="PS01124">
    <property type="entry name" value="HTH_ARAC_FAMILY_2"/>
    <property type="match status" value="1"/>
</dbReference>
<dbReference type="AlphaFoldDB" id="A0A3S0HTT8"/>
<evidence type="ECO:0000259" key="5">
    <source>
        <dbReference type="PROSITE" id="PS01124"/>
    </source>
</evidence>
<dbReference type="PANTHER" id="PTHR46796">
    <property type="entry name" value="HTH-TYPE TRANSCRIPTIONAL ACTIVATOR RHAS-RELATED"/>
    <property type="match status" value="1"/>
</dbReference>
<proteinExistence type="predicted"/>
<keyword evidence="3" id="KW-0010">Activator</keyword>
<name>A0A3S0HTT8_STEMA</name>
<dbReference type="InterPro" id="IPR037923">
    <property type="entry name" value="HTH-like"/>
</dbReference>
<dbReference type="GO" id="GO:0003700">
    <property type="term" value="F:DNA-binding transcription factor activity"/>
    <property type="evidence" value="ECO:0007669"/>
    <property type="project" value="InterPro"/>
</dbReference>
<evidence type="ECO:0000256" key="1">
    <source>
        <dbReference type="ARBA" id="ARBA00023015"/>
    </source>
</evidence>
<protein>
    <submittedName>
        <fullName evidence="6">AraC family transcriptional regulator</fullName>
    </submittedName>
</protein>
<dbReference type="SUPFAM" id="SSF46689">
    <property type="entry name" value="Homeodomain-like"/>
    <property type="match status" value="2"/>
</dbReference>
<evidence type="ECO:0000313" key="7">
    <source>
        <dbReference type="Proteomes" id="UP000271705"/>
    </source>
</evidence>
<dbReference type="InterPro" id="IPR018060">
    <property type="entry name" value="HTH_AraC"/>
</dbReference>
<sequence>MRPATEFWRDPRMPFVESRRACDSRACHRPHSHDTFSIGAVDAGSSLFTGAAEGPRLLQPGNLVGVPAGRVHACNPLPGQVWSYQMLHLDARWMAEVRAEYDDLPEPDWQQEPIRIANHRPRYQQYCHLNETLFSDDPVSVKEAALIAFVGDLDEHDGVAVAGPPEDAALQQRMQPVMDVLRQRLEHTPALQELASLAGMSRYQLIRAFRRATGLTPHAWQIDQRIQEARRRLCEGQALAVVAHALGFADQSHFQRVFKAHAGATPGQYRR</sequence>
<evidence type="ECO:0000256" key="4">
    <source>
        <dbReference type="ARBA" id="ARBA00023163"/>
    </source>
</evidence>
<dbReference type="PANTHER" id="PTHR46796:SF2">
    <property type="entry name" value="TRANSCRIPTIONAL REGULATORY PROTEIN"/>
    <property type="match status" value="1"/>
</dbReference>
<keyword evidence="2" id="KW-0238">DNA-binding</keyword>
<dbReference type="RefSeq" id="WP_126929944.1">
    <property type="nucleotide sequence ID" value="NZ_RXLZ01000055.1"/>
</dbReference>
<dbReference type="Pfam" id="PF02311">
    <property type="entry name" value="AraC_binding"/>
    <property type="match status" value="1"/>
</dbReference>
<feature type="domain" description="HTH araC/xylS-type" evidence="5">
    <location>
        <begin position="175"/>
        <end position="271"/>
    </location>
</feature>
<keyword evidence="1" id="KW-0805">Transcription regulation</keyword>
<evidence type="ECO:0000313" key="6">
    <source>
        <dbReference type="EMBL" id="RTQ86950.1"/>
    </source>
</evidence>
<dbReference type="PRINTS" id="PR00032">
    <property type="entry name" value="HTHARAC"/>
</dbReference>
<evidence type="ECO:0000256" key="2">
    <source>
        <dbReference type="ARBA" id="ARBA00023125"/>
    </source>
</evidence>
<dbReference type="InterPro" id="IPR020449">
    <property type="entry name" value="Tscrpt_reg_AraC-type_HTH"/>
</dbReference>
<dbReference type="SMART" id="SM00342">
    <property type="entry name" value="HTH_ARAC"/>
    <property type="match status" value="1"/>
</dbReference>
<dbReference type="EMBL" id="RXLZ01000055">
    <property type="protein sequence ID" value="RTQ86950.1"/>
    <property type="molecule type" value="Genomic_DNA"/>
</dbReference>
<organism evidence="6 7">
    <name type="scientific">Stenotrophomonas maltophilia</name>
    <name type="common">Pseudomonas maltophilia</name>
    <name type="synonym">Xanthomonas maltophilia</name>
    <dbReference type="NCBI Taxonomy" id="40324"/>
    <lineage>
        <taxon>Bacteria</taxon>
        <taxon>Pseudomonadati</taxon>
        <taxon>Pseudomonadota</taxon>
        <taxon>Gammaproteobacteria</taxon>
        <taxon>Lysobacterales</taxon>
        <taxon>Lysobacteraceae</taxon>
        <taxon>Stenotrophomonas</taxon>
        <taxon>Stenotrophomonas maltophilia group</taxon>
    </lineage>
</organism>
<dbReference type="GO" id="GO:0043565">
    <property type="term" value="F:sequence-specific DNA binding"/>
    <property type="evidence" value="ECO:0007669"/>
    <property type="project" value="InterPro"/>
</dbReference>
<evidence type="ECO:0000256" key="3">
    <source>
        <dbReference type="ARBA" id="ARBA00023159"/>
    </source>
</evidence>
<comment type="caution">
    <text evidence="6">The sequence shown here is derived from an EMBL/GenBank/DDBJ whole genome shotgun (WGS) entry which is preliminary data.</text>
</comment>
<dbReference type="InterPro" id="IPR050204">
    <property type="entry name" value="AraC_XylS_family_regulators"/>
</dbReference>
<dbReference type="InterPro" id="IPR003313">
    <property type="entry name" value="AraC-bd"/>
</dbReference>
<dbReference type="InterPro" id="IPR018062">
    <property type="entry name" value="HTH_AraC-typ_CS"/>
</dbReference>
<reference evidence="6 7" key="1">
    <citation type="submission" date="2018-12" db="EMBL/GenBank/DDBJ databases">
        <authorList>
            <person name="Kartti S."/>
            <person name="Manni A."/>
            <person name="Chemao El Fihri M.W."/>
            <person name="Laamarti M."/>
            <person name="Temsamani L."/>
            <person name="El Jamali J.E."/>
            <person name="Ouadghiri M."/>
            <person name="Ibrahimi A."/>
            <person name="Filati-Maltouf A."/>
        </authorList>
    </citation>
    <scope>NUCLEOTIDE SEQUENCE [LARGE SCALE GENOMIC DNA]</scope>
    <source>
        <strain evidence="6 7">MDMC339</strain>
    </source>
</reference>
<dbReference type="InterPro" id="IPR009057">
    <property type="entry name" value="Homeodomain-like_sf"/>
</dbReference>
<dbReference type="Pfam" id="PF12833">
    <property type="entry name" value="HTH_18"/>
    <property type="match status" value="1"/>
</dbReference>